<evidence type="ECO:0000256" key="5">
    <source>
        <dbReference type="ARBA" id="ARBA00022776"/>
    </source>
</evidence>
<keyword evidence="7 12" id="KW-0175">Coiled coil</keyword>
<feature type="compositionally biased region" description="Low complexity" evidence="13">
    <location>
        <begin position="1328"/>
        <end position="1340"/>
    </location>
</feature>
<dbReference type="RefSeq" id="XP_012201428.1">
    <property type="nucleotide sequence ID" value="XM_012346038.1"/>
</dbReference>
<keyword evidence="6" id="KW-0067">ATP-binding</keyword>
<proteinExistence type="inferred from homology"/>
<dbReference type="SUPFAM" id="SSF52540">
    <property type="entry name" value="P-loop containing nucleoside triphosphate hydrolases"/>
    <property type="match status" value="1"/>
</dbReference>
<keyword evidence="10" id="KW-0131">Cell cycle</keyword>
<evidence type="ECO:0000256" key="13">
    <source>
        <dbReference type="SAM" id="MobiDB-lite"/>
    </source>
</evidence>
<dbReference type="Proteomes" id="UP000030745">
    <property type="component" value="Unassembled WGS sequence"/>
</dbReference>
<dbReference type="Gene3D" id="1.20.1060.20">
    <property type="match status" value="1"/>
</dbReference>
<feature type="region of interest" description="Disordered" evidence="13">
    <location>
        <begin position="1069"/>
        <end position="1090"/>
    </location>
</feature>
<evidence type="ECO:0000259" key="14">
    <source>
        <dbReference type="SMART" id="SM00968"/>
    </source>
</evidence>
<feature type="compositionally biased region" description="Acidic residues" evidence="13">
    <location>
        <begin position="1"/>
        <end position="20"/>
    </location>
</feature>
<evidence type="ECO:0000256" key="3">
    <source>
        <dbReference type="ARBA" id="ARBA00022618"/>
    </source>
</evidence>
<dbReference type="Pfam" id="PF06470">
    <property type="entry name" value="SMC_hinge"/>
    <property type="match status" value="1"/>
</dbReference>
<evidence type="ECO:0000256" key="11">
    <source>
        <dbReference type="PIRNR" id="PIRNR005719"/>
    </source>
</evidence>
<dbReference type="GO" id="GO:0005634">
    <property type="term" value="C:nucleus"/>
    <property type="evidence" value="ECO:0007669"/>
    <property type="project" value="UniProtKB-SubCell"/>
</dbReference>
<organism evidence="15 16">
    <name type="scientific">Saprolegnia parasitica (strain CBS 223.65)</name>
    <dbReference type="NCBI Taxonomy" id="695850"/>
    <lineage>
        <taxon>Eukaryota</taxon>
        <taxon>Sar</taxon>
        <taxon>Stramenopiles</taxon>
        <taxon>Oomycota</taxon>
        <taxon>Saprolegniomycetes</taxon>
        <taxon>Saprolegniales</taxon>
        <taxon>Saprolegniaceae</taxon>
        <taxon>Saprolegnia</taxon>
    </lineage>
</organism>
<keyword evidence="9 11" id="KW-0539">Nucleus</keyword>
<accession>A0A067CB22</accession>
<dbReference type="GO" id="GO:0000796">
    <property type="term" value="C:condensin complex"/>
    <property type="evidence" value="ECO:0007669"/>
    <property type="project" value="TreeGrafter"/>
</dbReference>
<evidence type="ECO:0000256" key="2">
    <source>
        <dbReference type="ARBA" id="ARBA00006005"/>
    </source>
</evidence>
<feature type="region of interest" description="Disordered" evidence="13">
    <location>
        <begin position="1326"/>
        <end position="1347"/>
    </location>
</feature>
<dbReference type="VEuPathDB" id="FungiDB:SPRG_07256"/>
<feature type="domain" description="SMC hinge" evidence="14">
    <location>
        <begin position="625"/>
        <end position="740"/>
    </location>
</feature>
<evidence type="ECO:0000313" key="16">
    <source>
        <dbReference type="Proteomes" id="UP000030745"/>
    </source>
</evidence>
<keyword evidence="3" id="KW-0132">Cell division</keyword>
<feature type="coiled-coil region" evidence="12">
    <location>
        <begin position="290"/>
        <end position="405"/>
    </location>
</feature>
<dbReference type="KEGG" id="spar:SPRG_07256"/>
<evidence type="ECO:0000256" key="6">
    <source>
        <dbReference type="ARBA" id="ARBA00022840"/>
    </source>
</evidence>
<dbReference type="FunFam" id="3.40.50.300:FF:000585">
    <property type="entry name" value="Structural maintenance of chromosomes 4"/>
    <property type="match status" value="1"/>
</dbReference>
<dbReference type="GO" id="GO:0016887">
    <property type="term" value="F:ATP hydrolysis activity"/>
    <property type="evidence" value="ECO:0007669"/>
    <property type="project" value="InterPro"/>
</dbReference>
<dbReference type="GO" id="GO:0005524">
    <property type="term" value="F:ATP binding"/>
    <property type="evidence" value="ECO:0007669"/>
    <property type="project" value="UniProtKB-KW"/>
</dbReference>
<dbReference type="InterPro" id="IPR024704">
    <property type="entry name" value="SMC"/>
</dbReference>
<name>A0A067CB22_SAPPC</name>
<dbReference type="InterPro" id="IPR003395">
    <property type="entry name" value="RecF/RecN/SMC_N"/>
</dbReference>
<dbReference type="Gene3D" id="3.40.50.300">
    <property type="entry name" value="P-loop containing nucleotide triphosphate hydrolases"/>
    <property type="match status" value="2"/>
</dbReference>
<sequence>MADVDMEDISTMDEVDEDASNMEVDAPMAPASPARPEHAVAPRDAASQDPTTPMQTPAKKTVRPSMVPETPSYFTPSKGKVAVAAGPRLMITKLEVENFKSYAGVREIGPFHKCFSSVVGPNGSGKSNVIDALLFVFGKRAKKLRLSKVSELIHKSSLFQNLKEARVSVFFQDIIDTGDGDDDYTVVPNSQLVVSRTANSQNQSKYYIDGQLSNFTEVTSLLRERGIDLDNNRFLILQGEVEQIAMMKSKAENQHDEGLLEYLEDIIGSNQYVARTEEVMKDVDALNEARLEKLNRVRVVEKEKENLEDAKTEAQEYLEKERDVYLKTNILYQLYLRESTANLEECTLKRDKLKEKLDKESERMATHRAKLEVVSKEYKVVDDAFQKVKTDLDTVEAEFAEFEKRDVKVREDLKFSKKQAKELAAARAKEVEKHDGLVETMAEHEAAIPDVEVAIAAAEAALEKEEAVLDEILESHKGEAARMRVGLEEKQNALAPFQQNLLKIQSTIDTRKTEISLIRHNMEKAQEDIAKNKAAIKDADKKNVELTTQVETMETELVEMTDRVANARADLREAETQERSVSAQYQDARARADDAAHAAQNQTARNDMLTKLTAASRPGGPLADAGFVGRLGDLGAIDAKYDVAITTACGALNNLVVQTTAGAQKIVQYLRTHNLGRATCIILEKIQNFRSQAHGPPPETPYPRLFDLIRVNDEAHRVAFYFAIKETLVAPNIEEANAVAFSGPRYRVVTLTGGLIEKSGAMSGGGKSARSGGMSSRLSAPAMSHEDVQALQREAESVKATLYSIRSNRSSLENELRSLEAKIESHKRTLPKLAMEIDASKHRKATMAARIKELEKLVHLSPEETKRIKSLEKEVAAKEAEYDSHKDEVDAMEAEVKQMKSAILNLGGEKLKKQHKKVEATRKEIDAKSKELTKRRVDLKTGKKNLERSVATQAKLAAEIDATKARLEALRAEAKEIEDSAAAVSDRHEAARQLMEEHTSVMNDKLQEFNTLKKTVDEMASREVDLLNSYDECLVVLSENEKKVAAWSGELTSLRARFQKDEEDIVLICGPPADDDDNNDDDDDESNAVRHEGLPVYDAAALSRYSKEEIKYELSILTEQRNELKANVNMGAIAQYKKKEKEYIARSTELHAATDARDAKRREYEELRRKRLEDFMDGFRAITLKLKEMYQMITLGGDAELELVDSLDPFSEGVVFSVRPSKKSWKNISNLSGGEKTLASLALVFALHHYKPTPLYVMDEIDAALDFKNVSIVGNYIKQRTKNAQFIIISLRNNMFELADRLVGIYKTNNTTKSVTINPKHYAGLAEPTPMTPFKTPMKTPHQERRR</sequence>
<evidence type="ECO:0000256" key="10">
    <source>
        <dbReference type="ARBA" id="ARBA00023306"/>
    </source>
</evidence>
<evidence type="ECO:0000313" key="15">
    <source>
        <dbReference type="EMBL" id="KDO27979.1"/>
    </source>
</evidence>
<feature type="coiled-coil region" evidence="12">
    <location>
        <begin position="802"/>
        <end position="836"/>
    </location>
</feature>
<evidence type="ECO:0000256" key="1">
    <source>
        <dbReference type="ARBA" id="ARBA00004123"/>
    </source>
</evidence>
<dbReference type="InterPro" id="IPR027417">
    <property type="entry name" value="P-loop_NTPase"/>
</dbReference>
<dbReference type="InterPro" id="IPR010935">
    <property type="entry name" value="SMC_hinge"/>
</dbReference>
<feature type="coiled-coil region" evidence="12">
    <location>
        <begin position="861"/>
        <end position="987"/>
    </location>
</feature>
<keyword evidence="16" id="KW-1185">Reference proteome</keyword>
<dbReference type="FunFam" id="3.40.50.300:FF:000481">
    <property type="entry name" value="Structural maintenance of chromosomes 4"/>
    <property type="match status" value="1"/>
</dbReference>
<reference evidence="15 16" key="1">
    <citation type="journal article" date="2013" name="PLoS Genet.">
        <title>Distinctive expansion of potential virulence genes in the genome of the oomycete fish pathogen Saprolegnia parasitica.</title>
        <authorList>
            <person name="Jiang R.H."/>
            <person name="de Bruijn I."/>
            <person name="Haas B.J."/>
            <person name="Belmonte R."/>
            <person name="Lobach L."/>
            <person name="Christie J."/>
            <person name="van den Ackerveken G."/>
            <person name="Bottin A."/>
            <person name="Bulone V."/>
            <person name="Diaz-Moreno S.M."/>
            <person name="Dumas B."/>
            <person name="Fan L."/>
            <person name="Gaulin E."/>
            <person name="Govers F."/>
            <person name="Grenville-Briggs L.J."/>
            <person name="Horner N.R."/>
            <person name="Levin J.Z."/>
            <person name="Mammella M."/>
            <person name="Meijer H.J."/>
            <person name="Morris P."/>
            <person name="Nusbaum C."/>
            <person name="Oome S."/>
            <person name="Phillips A.J."/>
            <person name="van Rooyen D."/>
            <person name="Rzeszutek E."/>
            <person name="Saraiva M."/>
            <person name="Secombes C.J."/>
            <person name="Seidl M.F."/>
            <person name="Snel B."/>
            <person name="Stassen J.H."/>
            <person name="Sykes S."/>
            <person name="Tripathy S."/>
            <person name="van den Berg H."/>
            <person name="Vega-Arreguin J.C."/>
            <person name="Wawra S."/>
            <person name="Young S.K."/>
            <person name="Zeng Q."/>
            <person name="Dieguez-Uribeondo J."/>
            <person name="Russ C."/>
            <person name="Tyler B.M."/>
            <person name="van West P."/>
        </authorList>
    </citation>
    <scope>NUCLEOTIDE SEQUENCE [LARGE SCALE GENOMIC DNA]</scope>
    <source>
        <strain evidence="15 16">CBS 223.65</strain>
    </source>
</reference>
<keyword evidence="5" id="KW-0498">Mitosis</keyword>
<dbReference type="PANTHER" id="PTHR18937:SF172">
    <property type="entry name" value="STRUCTURAL MAINTENANCE OF CHROMOSOMES PROTEIN"/>
    <property type="match status" value="1"/>
</dbReference>
<evidence type="ECO:0000256" key="7">
    <source>
        <dbReference type="ARBA" id="ARBA00023054"/>
    </source>
</evidence>
<dbReference type="GeneID" id="24129542"/>
<evidence type="ECO:0000256" key="12">
    <source>
        <dbReference type="SAM" id="Coils"/>
    </source>
</evidence>
<dbReference type="Gene3D" id="1.10.287.1490">
    <property type="match status" value="1"/>
</dbReference>
<dbReference type="STRING" id="695850.A0A067CB22"/>
<evidence type="ECO:0000256" key="9">
    <source>
        <dbReference type="ARBA" id="ARBA00023242"/>
    </source>
</evidence>
<evidence type="ECO:0000256" key="4">
    <source>
        <dbReference type="ARBA" id="ARBA00022741"/>
    </source>
</evidence>
<dbReference type="InterPro" id="IPR036277">
    <property type="entry name" value="SMC_hinge_sf"/>
</dbReference>
<dbReference type="OMA" id="CPALDNM"/>
<feature type="compositionally biased region" description="Acidic residues" evidence="13">
    <location>
        <begin position="1073"/>
        <end position="1086"/>
    </location>
</feature>
<dbReference type="Gene3D" id="3.30.70.1620">
    <property type="match status" value="1"/>
</dbReference>
<feature type="region of interest" description="Disordered" evidence="13">
    <location>
        <begin position="573"/>
        <end position="603"/>
    </location>
</feature>
<protein>
    <recommendedName>
        <fullName evidence="11">Structural maintenance of chromosomes protein</fullName>
    </recommendedName>
</protein>
<feature type="region of interest" description="Disordered" evidence="13">
    <location>
        <begin position="1"/>
        <end position="73"/>
    </location>
</feature>
<keyword evidence="4" id="KW-0547">Nucleotide-binding</keyword>
<dbReference type="OrthoDB" id="5575062at2759"/>
<dbReference type="GO" id="GO:0051301">
    <property type="term" value="P:cell division"/>
    <property type="evidence" value="ECO:0007669"/>
    <property type="project" value="UniProtKB-KW"/>
</dbReference>
<dbReference type="PIRSF" id="PIRSF005719">
    <property type="entry name" value="SMC"/>
    <property type="match status" value="1"/>
</dbReference>
<dbReference type="EMBL" id="KK583214">
    <property type="protein sequence ID" value="KDO27979.1"/>
    <property type="molecule type" value="Genomic_DNA"/>
</dbReference>
<dbReference type="SMART" id="SM00968">
    <property type="entry name" value="SMC_hinge"/>
    <property type="match status" value="1"/>
</dbReference>
<comment type="subcellular location">
    <subcellularLocation>
        <location evidence="1 11">Nucleus</location>
    </subcellularLocation>
</comment>
<dbReference type="PANTHER" id="PTHR18937">
    <property type="entry name" value="STRUCTURAL MAINTENANCE OF CHROMOSOMES SMC FAMILY MEMBER"/>
    <property type="match status" value="1"/>
</dbReference>
<dbReference type="SUPFAM" id="SSF75553">
    <property type="entry name" value="Smc hinge domain"/>
    <property type="match status" value="1"/>
</dbReference>
<gene>
    <name evidence="15" type="ORF">SPRG_07256</name>
</gene>
<feature type="coiled-coil region" evidence="12">
    <location>
        <begin position="1107"/>
        <end position="1170"/>
    </location>
</feature>
<dbReference type="Pfam" id="PF02463">
    <property type="entry name" value="SMC_N"/>
    <property type="match status" value="1"/>
</dbReference>
<keyword evidence="8" id="KW-0226">DNA condensation</keyword>
<dbReference type="GO" id="GO:0007076">
    <property type="term" value="P:mitotic chromosome condensation"/>
    <property type="evidence" value="ECO:0007669"/>
    <property type="project" value="TreeGrafter"/>
</dbReference>
<evidence type="ECO:0000256" key="8">
    <source>
        <dbReference type="ARBA" id="ARBA00023067"/>
    </source>
</evidence>
<comment type="similarity">
    <text evidence="2">Belongs to the SMC family. SMC4 subfamily.</text>
</comment>